<dbReference type="AlphaFoldDB" id="A0A8J5M1H2"/>
<name>A0A8J5M1H2_9STRA</name>
<evidence type="ECO:0000313" key="2">
    <source>
        <dbReference type="Proteomes" id="UP000709295"/>
    </source>
</evidence>
<evidence type="ECO:0008006" key="3">
    <source>
        <dbReference type="Google" id="ProtNLM"/>
    </source>
</evidence>
<comment type="caution">
    <text evidence="1">The sequence shown here is derived from an EMBL/GenBank/DDBJ whole genome shotgun (WGS) entry which is preliminary data.</text>
</comment>
<proteinExistence type="predicted"/>
<reference evidence="1" key="1">
    <citation type="submission" date="2021-01" db="EMBL/GenBank/DDBJ databases">
        <title>Phytophthora aleatoria, a newly-described species from Pinus radiata is distinct from Phytophthora cactorum isolates based on comparative genomics.</title>
        <authorList>
            <person name="Mcdougal R."/>
            <person name="Panda P."/>
            <person name="Williams N."/>
            <person name="Studholme D.J."/>
        </authorList>
    </citation>
    <scope>NUCLEOTIDE SEQUENCE</scope>
    <source>
        <strain evidence="1">NZFS 4037</strain>
    </source>
</reference>
<accession>A0A8J5M1H2</accession>
<dbReference type="Proteomes" id="UP000709295">
    <property type="component" value="Unassembled WGS sequence"/>
</dbReference>
<evidence type="ECO:0000313" key="1">
    <source>
        <dbReference type="EMBL" id="KAG6957983.1"/>
    </source>
</evidence>
<dbReference type="EMBL" id="JAENGY010000695">
    <property type="protein sequence ID" value="KAG6957983.1"/>
    <property type="molecule type" value="Genomic_DNA"/>
</dbReference>
<gene>
    <name evidence="1" type="ORF">JG688_00010726</name>
</gene>
<protein>
    <recommendedName>
        <fullName evidence="3">DUF659 domain-containing protein</fullName>
    </recommendedName>
</protein>
<organism evidence="1 2">
    <name type="scientific">Phytophthora aleatoria</name>
    <dbReference type="NCBI Taxonomy" id="2496075"/>
    <lineage>
        <taxon>Eukaryota</taxon>
        <taxon>Sar</taxon>
        <taxon>Stramenopiles</taxon>
        <taxon>Oomycota</taxon>
        <taxon>Peronosporomycetes</taxon>
        <taxon>Peronosporales</taxon>
        <taxon>Peronosporaceae</taxon>
        <taxon>Phytophthora</taxon>
    </lineage>
</organism>
<keyword evidence="2" id="KW-1185">Reference proteome</keyword>
<sequence>MNEHVIEFVEESDEALRDVQTKTGGRVNLLSDVWQNIAKAHLLGIHLVLFGKVVIQGLHPVGSEHDGVALARQMEALIIELQFNEWNIGAVITDDAGQCTRARRILALRWPTIHFSKCFAHDINNLVKTVLKDPVFRKVAAQVSAAVNALNTSSSKWLPRAEEIMLTTYELRGDKPLALLTLCDTRWNSMQDVLRLCCGLKHLCSNSRYDITDTKIYRAL</sequence>